<keyword evidence="5" id="KW-0436">Ligase</keyword>
<dbReference type="GO" id="GO:0005324">
    <property type="term" value="F:long-chain fatty acid transmembrane transporter activity"/>
    <property type="evidence" value="ECO:0007669"/>
    <property type="project" value="TreeGrafter"/>
</dbReference>
<evidence type="ECO:0000256" key="7">
    <source>
        <dbReference type="ARBA" id="ARBA00022741"/>
    </source>
</evidence>
<reference evidence="16 19" key="2">
    <citation type="submission" date="2018-07" db="EMBL/GenBank/DDBJ databases">
        <title>Genomic Encyclopedia of Archaeal and Bacterial Type Strains, Phase II (KMG-II): from individual species to whole genera.</title>
        <authorList>
            <person name="Goeker M."/>
        </authorList>
    </citation>
    <scope>NUCLEOTIDE SEQUENCE [LARGE SCALE GENOMIC DNA]</scope>
    <source>
        <strain evidence="16 19">JA575</strain>
    </source>
</reference>
<keyword evidence="10" id="KW-0445">Lipid transport</keyword>
<evidence type="ECO:0000256" key="9">
    <source>
        <dbReference type="ARBA" id="ARBA00022989"/>
    </source>
</evidence>
<keyword evidence="8" id="KW-0067">ATP-binding</keyword>
<dbReference type="GO" id="GO:0005886">
    <property type="term" value="C:plasma membrane"/>
    <property type="evidence" value="ECO:0007669"/>
    <property type="project" value="UniProtKB-SubCell"/>
</dbReference>
<comment type="subcellular location">
    <subcellularLocation>
        <location evidence="1">Cell membrane</location>
        <topology evidence="1">Multi-pass membrane protein</topology>
    </subcellularLocation>
    <subcellularLocation>
        <location evidence="13">Peroxisome membrane</location>
    </subcellularLocation>
</comment>
<dbReference type="Gene3D" id="3.30.300.30">
    <property type="match status" value="1"/>
</dbReference>
<dbReference type="EMBL" id="UFQQ01000008">
    <property type="protein sequence ID" value="SSW90817.1"/>
    <property type="molecule type" value="Genomic_DNA"/>
</dbReference>
<keyword evidence="3" id="KW-0813">Transport</keyword>
<proteinExistence type="inferred from homology"/>
<protein>
    <submittedName>
        <fullName evidence="17">Fatty-acyl-CoA synthase</fullName>
    </submittedName>
</protein>
<evidence type="ECO:0000256" key="2">
    <source>
        <dbReference type="ARBA" id="ARBA00006432"/>
    </source>
</evidence>
<evidence type="ECO:0000313" key="17">
    <source>
        <dbReference type="EMBL" id="SSW90817.1"/>
    </source>
</evidence>
<dbReference type="InterPro" id="IPR000873">
    <property type="entry name" value="AMP-dep_synth/lig_dom"/>
</dbReference>
<dbReference type="PANTHER" id="PTHR43107:SF15">
    <property type="entry name" value="FATTY ACID TRANSPORT PROTEIN 3, ISOFORM A"/>
    <property type="match status" value="1"/>
</dbReference>
<name>A0A336JM78_9BRAD</name>
<dbReference type="FunFam" id="3.40.50.12780:FF:000019">
    <property type="entry name" value="Long-chain fatty acid transporter"/>
    <property type="match status" value="1"/>
</dbReference>
<accession>A0A336JM78</accession>
<dbReference type="Proteomes" id="UP000256343">
    <property type="component" value="Unassembled WGS sequence"/>
</dbReference>
<dbReference type="Pfam" id="PF13193">
    <property type="entry name" value="AMP-binding_C"/>
    <property type="match status" value="1"/>
</dbReference>
<evidence type="ECO:0000256" key="1">
    <source>
        <dbReference type="ARBA" id="ARBA00004651"/>
    </source>
</evidence>
<evidence type="ECO:0000313" key="18">
    <source>
        <dbReference type="Proteomes" id="UP000252631"/>
    </source>
</evidence>
<dbReference type="GO" id="GO:0044539">
    <property type="term" value="P:long-chain fatty acid import into cell"/>
    <property type="evidence" value="ECO:0007669"/>
    <property type="project" value="TreeGrafter"/>
</dbReference>
<evidence type="ECO:0000313" key="16">
    <source>
        <dbReference type="EMBL" id="RED36257.1"/>
    </source>
</evidence>
<reference evidence="17 18" key="1">
    <citation type="submission" date="2017-08" db="EMBL/GenBank/DDBJ databases">
        <authorList>
            <person name="de Groot N.N."/>
        </authorList>
    </citation>
    <scope>NUCLEOTIDE SEQUENCE [LARGE SCALE GENOMIC DNA]</scope>
    <source>
        <strain evidence="17 18">JA575</strain>
    </source>
</reference>
<keyword evidence="6" id="KW-0812">Transmembrane</keyword>
<dbReference type="GO" id="GO:0004467">
    <property type="term" value="F:long-chain fatty acid-CoA ligase activity"/>
    <property type="evidence" value="ECO:0007669"/>
    <property type="project" value="TreeGrafter"/>
</dbReference>
<keyword evidence="9" id="KW-1133">Transmembrane helix</keyword>
<feature type="domain" description="AMP-binding enzyme C-terminal" evidence="15">
    <location>
        <begin position="483"/>
        <end position="557"/>
    </location>
</feature>
<evidence type="ECO:0000256" key="5">
    <source>
        <dbReference type="ARBA" id="ARBA00022598"/>
    </source>
</evidence>
<keyword evidence="7" id="KW-0547">Nucleotide-binding</keyword>
<evidence type="ECO:0000256" key="6">
    <source>
        <dbReference type="ARBA" id="ARBA00022692"/>
    </source>
</evidence>
<keyword evidence="19" id="KW-1185">Reference proteome</keyword>
<dbReference type="NCBIfam" id="NF006134">
    <property type="entry name" value="PRK08279.1"/>
    <property type="match status" value="1"/>
</dbReference>
<evidence type="ECO:0000256" key="4">
    <source>
        <dbReference type="ARBA" id="ARBA00022475"/>
    </source>
</evidence>
<evidence type="ECO:0000259" key="15">
    <source>
        <dbReference type="Pfam" id="PF13193"/>
    </source>
</evidence>
<dbReference type="AlphaFoldDB" id="A0A336JM78"/>
<dbReference type="Proteomes" id="UP000252631">
    <property type="component" value="Unassembled WGS sequence"/>
</dbReference>
<dbReference type="Pfam" id="PF00501">
    <property type="entry name" value="AMP-binding"/>
    <property type="match status" value="1"/>
</dbReference>
<dbReference type="InterPro" id="IPR020845">
    <property type="entry name" value="AMP-binding_CS"/>
</dbReference>
<keyword evidence="4" id="KW-1003">Cell membrane</keyword>
<dbReference type="EMBL" id="QRDT01000008">
    <property type="protein sequence ID" value="RED36257.1"/>
    <property type="molecule type" value="Genomic_DNA"/>
</dbReference>
<organism evidence="17 18">
    <name type="scientific">Rhodopseudomonas pentothenatexigens</name>
    <dbReference type="NCBI Taxonomy" id="999699"/>
    <lineage>
        <taxon>Bacteria</taxon>
        <taxon>Pseudomonadati</taxon>
        <taxon>Pseudomonadota</taxon>
        <taxon>Alphaproteobacteria</taxon>
        <taxon>Hyphomicrobiales</taxon>
        <taxon>Nitrobacteraceae</taxon>
        <taxon>Rhodopseudomonas</taxon>
    </lineage>
</organism>
<evidence type="ECO:0000313" key="19">
    <source>
        <dbReference type="Proteomes" id="UP000256343"/>
    </source>
</evidence>
<keyword evidence="12" id="KW-0576">Peroxisome</keyword>
<gene>
    <name evidence="16" type="ORF">BJ125_108192</name>
    <name evidence="17" type="ORF">SAMN05892882_108192</name>
</gene>
<dbReference type="FunFam" id="3.30.300.30:FF:000002">
    <property type="entry name" value="Long-chain fatty acid transport protein 1"/>
    <property type="match status" value="1"/>
</dbReference>
<evidence type="ECO:0000256" key="12">
    <source>
        <dbReference type="ARBA" id="ARBA00023140"/>
    </source>
</evidence>
<feature type="domain" description="AMP-dependent synthetase/ligase" evidence="14">
    <location>
        <begin position="48"/>
        <end position="357"/>
    </location>
</feature>
<dbReference type="SUPFAM" id="SSF56801">
    <property type="entry name" value="Acetyl-CoA synthetase-like"/>
    <property type="match status" value="1"/>
</dbReference>
<evidence type="ECO:0000256" key="13">
    <source>
        <dbReference type="ARBA" id="ARBA00046271"/>
    </source>
</evidence>
<dbReference type="InterPro" id="IPR045851">
    <property type="entry name" value="AMP-bd_C_sf"/>
</dbReference>
<dbReference type="GO" id="GO:0005524">
    <property type="term" value="F:ATP binding"/>
    <property type="evidence" value="ECO:0007669"/>
    <property type="project" value="UniProtKB-KW"/>
</dbReference>
<evidence type="ECO:0000256" key="3">
    <source>
        <dbReference type="ARBA" id="ARBA00022448"/>
    </source>
</evidence>
<dbReference type="PANTHER" id="PTHR43107">
    <property type="entry name" value="LONG-CHAIN FATTY ACID TRANSPORT PROTEIN"/>
    <property type="match status" value="1"/>
</dbReference>
<dbReference type="RefSeq" id="WP_114357875.1">
    <property type="nucleotide sequence ID" value="NZ_QRDT01000008.1"/>
</dbReference>
<dbReference type="OrthoDB" id="9803968at2"/>
<dbReference type="PROSITE" id="PS00455">
    <property type="entry name" value="AMP_BINDING"/>
    <property type="match status" value="1"/>
</dbReference>
<evidence type="ECO:0000256" key="8">
    <source>
        <dbReference type="ARBA" id="ARBA00022840"/>
    </source>
</evidence>
<dbReference type="InterPro" id="IPR042099">
    <property type="entry name" value="ANL_N_sf"/>
</dbReference>
<sequence>MTAHAATAIRSPDVATARPSAAKSWLSAIEITARIEREPTRLLCDAVADWASRTPEAPALLSDQEQYNYFELARQIDRYARWALAHGIGKGVTVALLMPNRADYLAIWLGITKVGGVVALLNAQLTGASLAHCVDVAAPGHIIVANELGGAYDSAKPHLASAPRLWRHGDDATDFSLSAALAAITDSPMTADERPTVTIDDTALLIYTSGTTGLPKAARVSHRRVMSWAGWFAGLTGATPEDRIYDSLPIYHSVGGVVATGSLLMAGGSVVIAEKFSARRFWDDIVRFDCTLFQYIGELCRYLVQAPSVPNETRHRLRLACGNGLRGDVWEVFQARFAIPRILEFYASTEGNFSLYNVEGEPGAIGRLPSFLAHRFPAALVRFDFDTGLPVRDDQGRCIRCARGEAGEAIGRIGEAERGGGRFEGYTNDRDSERKILRDVFAPGDAWFRTGDLMLQDAKGFFRFVDRIGDTFRWKGENVAASEVADALTACPGVIDACVHGVSVPHHDGRAGMAALVTGDGFDLAALYRHLAERLPTYARPLFLRLRPALDLTGTFKQAKQTLIGDGFDPRIVSDPLYVADSAAGRYVVLDDDMFGRIARGAFRL</sequence>
<evidence type="ECO:0000256" key="10">
    <source>
        <dbReference type="ARBA" id="ARBA00023055"/>
    </source>
</evidence>
<evidence type="ECO:0000256" key="11">
    <source>
        <dbReference type="ARBA" id="ARBA00023136"/>
    </source>
</evidence>
<comment type="similarity">
    <text evidence="2">Belongs to the ATP-dependent AMP-binding enzyme family.</text>
</comment>
<dbReference type="InterPro" id="IPR025110">
    <property type="entry name" value="AMP-bd_C"/>
</dbReference>
<keyword evidence="11" id="KW-0472">Membrane</keyword>
<evidence type="ECO:0000259" key="14">
    <source>
        <dbReference type="Pfam" id="PF00501"/>
    </source>
</evidence>
<dbReference type="Gene3D" id="3.40.50.12780">
    <property type="entry name" value="N-terminal domain of ligase-like"/>
    <property type="match status" value="1"/>
</dbReference>